<dbReference type="Gene3D" id="1.10.630.10">
    <property type="entry name" value="Cytochrome P450"/>
    <property type="match status" value="1"/>
</dbReference>
<evidence type="ECO:0000313" key="9">
    <source>
        <dbReference type="Proteomes" id="UP000182229"/>
    </source>
</evidence>
<dbReference type="SUPFAM" id="SSF48264">
    <property type="entry name" value="Cytochrome P450"/>
    <property type="match status" value="1"/>
</dbReference>
<evidence type="ECO:0000256" key="6">
    <source>
        <dbReference type="ARBA" id="ARBA00023033"/>
    </source>
</evidence>
<proteinExistence type="inferred from homology"/>
<keyword evidence="5 7" id="KW-0408">Iron</keyword>
<dbReference type="OrthoDB" id="4511384at2"/>
<keyword evidence="2 7" id="KW-0349">Heme</keyword>
<dbReference type="RefSeq" id="WP_071904357.1">
    <property type="nucleotide sequence ID" value="NZ_MPIN01000018.1"/>
</dbReference>
<evidence type="ECO:0000256" key="4">
    <source>
        <dbReference type="ARBA" id="ARBA00023002"/>
    </source>
</evidence>
<dbReference type="PRINTS" id="PR00359">
    <property type="entry name" value="BP450"/>
</dbReference>
<comment type="caution">
    <text evidence="8">The sequence shown here is derived from an EMBL/GenBank/DDBJ whole genome shotgun (WGS) entry which is preliminary data.</text>
</comment>
<reference evidence="9" key="1">
    <citation type="submission" date="2016-11" db="EMBL/GenBank/DDBJ databases">
        <authorList>
            <person name="Shukria A."/>
            <person name="Stevens D.C."/>
        </authorList>
    </citation>
    <scope>NUCLEOTIDE SEQUENCE [LARGE SCALE GENOMIC DNA]</scope>
    <source>
        <strain evidence="9">Cbfe23</strain>
    </source>
</reference>
<reference evidence="8 9" key="2">
    <citation type="submission" date="2016-12" db="EMBL/GenBank/DDBJ databases">
        <title>Draft Genome Sequence of Cystobacter ferrugineus Strain Cbfe23.</title>
        <authorList>
            <person name="Akbar S."/>
            <person name="Dowd S.E."/>
            <person name="Stevens D.C."/>
        </authorList>
    </citation>
    <scope>NUCLEOTIDE SEQUENCE [LARGE SCALE GENOMIC DNA]</scope>
    <source>
        <strain evidence="8 9">Cbfe23</strain>
    </source>
</reference>
<dbReference type="InterPro" id="IPR002397">
    <property type="entry name" value="Cyt_P450_B"/>
</dbReference>
<dbReference type="InterPro" id="IPR001128">
    <property type="entry name" value="Cyt_P450"/>
</dbReference>
<protein>
    <submittedName>
        <fullName evidence="8">Cytochrome</fullName>
    </submittedName>
</protein>
<keyword evidence="9" id="KW-1185">Reference proteome</keyword>
<dbReference type="EMBL" id="MPIN01000018">
    <property type="protein sequence ID" value="OJH34526.1"/>
    <property type="molecule type" value="Genomic_DNA"/>
</dbReference>
<dbReference type="PANTHER" id="PTHR46696:SF1">
    <property type="entry name" value="CYTOCHROME P450 YJIB-RELATED"/>
    <property type="match status" value="1"/>
</dbReference>
<evidence type="ECO:0000256" key="5">
    <source>
        <dbReference type="ARBA" id="ARBA00023004"/>
    </source>
</evidence>
<evidence type="ECO:0000313" key="8">
    <source>
        <dbReference type="EMBL" id="OJH34526.1"/>
    </source>
</evidence>
<keyword evidence="6 7" id="KW-0503">Monooxygenase</keyword>
<dbReference type="GO" id="GO:0016705">
    <property type="term" value="F:oxidoreductase activity, acting on paired donors, with incorporation or reduction of molecular oxygen"/>
    <property type="evidence" value="ECO:0007669"/>
    <property type="project" value="InterPro"/>
</dbReference>
<keyword evidence="4 7" id="KW-0560">Oxidoreductase</keyword>
<evidence type="ECO:0000256" key="2">
    <source>
        <dbReference type="ARBA" id="ARBA00022617"/>
    </source>
</evidence>
<dbReference type="PANTHER" id="PTHR46696">
    <property type="entry name" value="P450, PUTATIVE (EUROFUNG)-RELATED"/>
    <property type="match status" value="1"/>
</dbReference>
<evidence type="ECO:0000256" key="7">
    <source>
        <dbReference type="RuleBase" id="RU000461"/>
    </source>
</evidence>
<dbReference type="Proteomes" id="UP000182229">
    <property type="component" value="Unassembled WGS sequence"/>
</dbReference>
<keyword evidence="3 7" id="KW-0479">Metal-binding</keyword>
<dbReference type="GO" id="GO:0020037">
    <property type="term" value="F:heme binding"/>
    <property type="evidence" value="ECO:0007669"/>
    <property type="project" value="InterPro"/>
</dbReference>
<comment type="similarity">
    <text evidence="1 7">Belongs to the cytochrome P450 family.</text>
</comment>
<dbReference type="AlphaFoldDB" id="A0A1L9AX12"/>
<accession>A0A1L9AX12</accession>
<dbReference type="PROSITE" id="PS00086">
    <property type="entry name" value="CYTOCHROME_P450"/>
    <property type="match status" value="1"/>
</dbReference>
<evidence type="ECO:0000256" key="1">
    <source>
        <dbReference type="ARBA" id="ARBA00010617"/>
    </source>
</evidence>
<dbReference type="GO" id="GO:0005506">
    <property type="term" value="F:iron ion binding"/>
    <property type="evidence" value="ECO:0007669"/>
    <property type="project" value="InterPro"/>
</dbReference>
<dbReference type="STRING" id="83449.BON30_42735"/>
<dbReference type="InterPro" id="IPR036396">
    <property type="entry name" value="Cyt_P450_sf"/>
</dbReference>
<dbReference type="Pfam" id="PF00067">
    <property type="entry name" value="p450"/>
    <property type="match status" value="1"/>
</dbReference>
<name>A0A1L9AX12_9BACT</name>
<organism evidence="8 9">
    <name type="scientific">Cystobacter ferrugineus</name>
    <dbReference type="NCBI Taxonomy" id="83449"/>
    <lineage>
        <taxon>Bacteria</taxon>
        <taxon>Pseudomonadati</taxon>
        <taxon>Myxococcota</taxon>
        <taxon>Myxococcia</taxon>
        <taxon>Myxococcales</taxon>
        <taxon>Cystobacterineae</taxon>
        <taxon>Archangiaceae</taxon>
        <taxon>Cystobacter</taxon>
    </lineage>
</organism>
<dbReference type="GO" id="GO:0004497">
    <property type="term" value="F:monooxygenase activity"/>
    <property type="evidence" value="ECO:0007669"/>
    <property type="project" value="UniProtKB-KW"/>
</dbReference>
<dbReference type="FunFam" id="1.10.630.10:FF:000018">
    <property type="entry name" value="Cytochrome P450 monooxygenase"/>
    <property type="match status" value="1"/>
</dbReference>
<evidence type="ECO:0000256" key="3">
    <source>
        <dbReference type="ARBA" id="ARBA00022723"/>
    </source>
</evidence>
<sequence>MSQEQTKSEAKSCPFNPYAPGFDVNPYPAFKELRTHAPISYWDQGHGWIVTRYEDVVTALRDNNRFSPNPADWEFASTLGRAARFPEMEEISSSSLLVLSDADHARVRRLVSPAFTPRAVEWLRPQIQAIVDELLDAAAAKGTVNVVNDIADPIPARAMGSLLKIPKEREVPFQRFTEAVIKSLSPIMLPPEEVEAVRKDMREGLVLLRETIEERRRDPKENDILTTLIQTEEQGDKLSTAELLSLVGALIVGGFETTVHLIGFTMSNILRRPELFAQLKAEPELIKNTLEEVLRHDNFGKLGLTRYSREDVELGGVKIKKGQRLFLMTNSAMHDEAAFPDPETFDVRRNTTATVSFGNGMHFCLGVHLARLEGRITVGTLLERFPDMKLVKPPAFGSHPSLRKLETLEVQLLARS</sequence>
<dbReference type="InterPro" id="IPR017972">
    <property type="entry name" value="Cyt_P450_CS"/>
</dbReference>
<gene>
    <name evidence="8" type="ORF">BON30_42735</name>
</gene>